<keyword evidence="1" id="KW-1133">Transmembrane helix</keyword>
<keyword evidence="1" id="KW-0472">Membrane</keyword>
<dbReference type="Proteomes" id="UP000288675">
    <property type="component" value="Chromosome"/>
</dbReference>
<accession>A0AAJ3YYR7</accession>
<dbReference type="AlphaFoldDB" id="A0AAJ3YYR7"/>
<protein>
    <submittedName>
        <fullName evidence="2">ABC transporter permease</fullName>
    </submittedName>
</protein>
<name>A0AAJ3YYR7_9BACI</name>
<evidence type="ECO:0000256" key="1">
    <source>
        <dbReference type="SAM" id="Phobius"/>
    </source>
</evidence>
<feature type="transmembrane region" description="Helical" evidence="1">
    <location>
        <begin position="61"/>
        <end position="80"/>
    </location>
</feature>
<gene>
    <name evidence="2" type="ORF">EQZ20_12530</name>
</gene>
<dbReference type="EMBL" id="CP035232">
    <property type="protein sequence ID" value="QAT65641.1"/>
    <property type="molecule type" value="Genomic_DNA"/>
</dbReference>
<evidence type="ECO:0000313" key="3">
    <source>
        <dbReference type="Proteomes" id="UP000288675"/>
    </source>
</evidence>
<dbReference type="InterPro" id="IPR010390">
    <property type="entry name" value="ABC-2_transporter-like"/>
</dbReference>
<feature type="transmembrane region" description="Helical" evidence="1">
    <location>
        <begin position="229"/>
        <end position="251"/>
    </location>
</feature>
<evidence type="ECO:0000313" key="2">
    <source>
        <dbReference type="EMBL" id="QAT65641.1"/>
    </source>
</evidence>
<organism evidence="2 3">
    <name type="scientific">Bacillus glycinifermentans</name>
    <dbReference type="NCBI Taxonomy" id="1664069"/>
    <lineage>
        <taxon>Bacteria</taxon>
        <taxon>Bacillati</taxon>
        <taxon>Bacillota</taxon>
        <taxon>Bacilli</taxon>
        <taxon>Bacillales</taxon>
        <taxon>Bacillaceae</taxon>
        <taxon>Bacillus</taxon>
    </lineage>
</organism>
<feature type="transmembrane region" description="Helical" evidence="1">
    <location>
        <begin position="168"/>
        <end position="191"/>
    </location>
</feature>
<proteinExistence type="predicted"/>
<dbReference type="PANTHER" id="PTHR36832">
    <property type="entry name" value="SLR1174 PROTEIN-RELATED"/>
    <property type="match status" value="1"/>
</dbReference>
<feature type="transmembrane region" description="Helical" evidence="1">
    <location>
        <begin position="112"/>
        <end position="129"/>
    </location>
</feature>
<reference evidence="2 3" key="1">
    <citation type="submission" date="2019-01" db="EMBL/GenBank/DDBJ databases">
        <title>Genome sequence of Bacillus glycinifermentans SRCM103574.</title>
        <authorList>
            <person name="Kong H.-J."/>
            <person name="Jeong S.-Y."/>
            <person name="Jeong D.-Y."/>
        </authorList>
    </citation>
    <scope>NUCLEOTIDE SEQUENCE [LARGE SCALE GENOMIC DNA]</scope>
    <source>
        <strain evidence="2 3">SRCM103574</strain>
    </source>
</reference>
<feature type="transmembrane region" description="Helical" evidence="1">
    <location>
        <begin position="141"/>
        <end position="162"/>
    </location>
</feature>
<dbReference type="KEGG" id="bgy:BGLY_2477"/>
<dbReference type="Pfam" id="PF06182">
    <property type="entry name" value="ABC2_membrane_6"/>
    <property type="match status" value="1"/>
</dbReference>
<keyword evidence="1" id="KW-0812">Transmembrane</keyword>
<sequence length="263" mass="30397">MRKYIKPGLMAIQTAFQYRFNTLLYMAFSLLPLIAVIYLWQNVYDQKQIIEGYTIDSMITYLIIAKILEILLLPAFHWSIQDEVSSGELSKYLTKPISYWGFWFSKNTGNKLVQLMLVSIPMGIVALCIREYFLFPDFHDIAGLIAAVILAMILYYSLYFLVSLFSFYFVEIASFFFTVDILLELLSGTLFPLKLLPEPFFHIVKNLPFAYLIDFPANIYLGRLGVGEILYGLFIQLIWIGILSAFSKYAWKRAMSKYESVGA</sequence>
<feature type="transmembrane region" description="Helical" evidence="1">
    <location>
        <begin position="20"/>
        <end position="40"/>
    </location>
</feature>
<dbReference type="PANTHER" id="PTHR36832:SF1">
    <property type="entry name" value="SLR1174 PROTEIN"/>
    <property type="match status" value="1"/>
</dbReference>